<reference evidence="1 2" key="1">
    <citation type="submission" date="2022-11" db="EMBL/GenBank/DDBJ databases">
        <title>Draft genome sequence of Saccharopolyspora sp. WRP15-2 isolated from rhizosphere soils of wild rice in Thailand.</title>
        <authorList>
            <person name="Duangmal K."/>
            <person name="Kammanee S."/>
            <person name="Muangham S."/>
        </authorList>
    </citation>
    <scope>NUCLEOTIDE SEQUENCE [LARGE SCALE GENOMIC DNA]</scope>
    <source>
        <strain evidence="1 2">WRP15-2</strain>
    </source>
</reference>
<gene>
    <name evidence="1" type="ORF">OU415_19520</name>
</gene>
<evidence type="ECO:0000313" key="2">
    <source>
        <dbReference type="Proteomes" id="UP001210380"/>
    </source>
</evidence>
<sequence>MLSRRTGERHDCKRSNWDRRAFSLCGKTFAANTIQKELLVYGGVTCKDCKAAKKAGKTL</sequence>
<dbReference type="EMBL" id="JAQGLA010000031">
    <property type="protein sequence ID" value="MDA3627638.1"/>
    <property type="molecule type" value="Genomic_DNA"/>
</dbReference>
<organism evidence="1 2">
    <name type="scientific">Saccharopolyspora oryzae</name>
    <dbReference type="NCBI Taxonomy" id="2997343"/>
    <lineage>
        <taxon>Bacteria</taxon>
        <taxon>Bacillati</taxon>
        <taxon>Actinomycetota</taxon>
        <taxon>Actinomycetes</taxon>
        <taxon>Pseudonocardiales</taxon>
        <taxon>Pseudonocardiaceae</taxon>
        <taxon>Saccharopolyspora</taxon>
    </lineage>
</organism>
<proteinExistence type="predicted"/>
<keyword evidence="2" id="KW-1185">Reference proteome</keyword>
<dbReference type="Proteomes" id="UP001210380">
    <property type="component" value="Unassembled WGS sequence"/>
</dbReference>
<evidence type="ECO:0008006" key="3">
    <source>
        <dbReference type="Google" id="ProtNLM"/>
    </source>
</evidence>
<protein>
    <recommendedName>
        <fullName evidence="3">Ada DNA repair metal-binding domain-containing protein</fullName>
    </recommendedName>
</protein>
<name>A0ABT4V0Z9_9PSEU</name>
<accession>A0ABT4V0Z9</accession>
<evidence type="ECO:0000313" key="1">
    <source>
        <dbReference type="EMBL" id="MDA3627638.1"/>
    </source>
</evidence>
<comment type="caution">
    <text evidence="1">The sequence shown here is derived from an EMBL/GenBank/DDBJ whole genome shotgun (WGS) entry which is preliminary data.</text>
</comment>
<dbReference type="RefSeq" id="WP_270950310.1">
    <property type="nucleotide sequence ID" value="NZ_JAQGLA010000031.1"/>
</dbReference>